<evidence type="ECO:0000256" key="1">
    <source>
        <dbReference type="ARBA" id="ARBA00009283"/>
    </source>
</evidence>
<evidence type="ECO:0000313" key="6">
    <source>
        <dbReference type="Proteomes" id="UP001160483"/>
    </source>
</evidence>
<dbReference type="EMBL" id="CAKKTJ010000331">
    <property type="protein sequence ID" value="CAH0481946.1"/>
    <property type="molecule type" value="Genomic_DNA"/>
</dbReference>
<evidence type="ECO:0000256" key="3">
    <source>
        <dbReference type="SAM" id="Phobius"/>
    </source>
</evidence>
<comment type="similarity">
    <text evidence="1">Belongs to the GDA1/CD39 NTPase family.</text>
</comment>
<dbReference type="GO" id="GO:0017110">
    <property type="term" value="F:nucleoside diphosphate phosphatase activity"/>
    <property type="evidence" value="ECO:0007669"/>
    <property type="project" value="TreeGrafter"/>
</dbReference>
<evidence type="ECO:0000313" key="5">
    <source>
        <dbReference type="EMBL" id="CAH0481946.1"/>
    </source>
</evidence>
<evidence type="ECO:0000256" key="2">
    <source>
        <dbReference type="ARBA" id="ARBA00022801"/>
    </source>
</evidence>
<dbReference type="GO" id="GO:0016020">
    <property type="term" value="C:membrane"/>
    <property type="evidence" value="ECO:0007669"/>
    <property type="project" value="TreeGrafter"/>
</dbReference>
<feature type="signal peptide" evidence="4">
    <location>
        <begin position="1"/>
        <end position="24"/>
    </location>
</feature>
<dbReference type="AlphaFoldDB" id="A0AAU9LPT7"/>
<dbReference type="Proteomes" id="UP001160483">
    <property type="component" value="Unassembled WGS sequence"/>
</dbReference>
<name>A0AAU9LPT7_9STRA</name>
<sequence length="617" mass="68440">MIMIRPNVILLCLFINLLLGTEDAIWMEKDIIMPPSARAHCRVFIVAARTHTRVLALQNAYEQDGMNVYDQFPALSSILQDSTDTSPINAQDEMKQTVEAYQILRPAFQQTVEWLKPRVDPARCFAHFIVAEAAMIPDTRTQNEATLAMSRVTRRLSQLRDQARSDRHFPFALIAPSSVRQDDKDSVTSSGDLHVVTAAWRRYFHVVGTNYFSGRVAPSLSPGQVEVFGIMHVDAGKETGTFRSESDANAAEMVFDVRERWRRSKRQRQVNVALNLSDFYGREYAGFGRLQVQQAVIKLKQDEKNDTEANVLQHPCFSRGHTSVVDGVNMTLEGSGDADTCMILLRSHVTASNANCPVDDFCFLGSAPQPQTSGSFYASGVLRRAVLGAIRVLNYVSNNQDRIAVGQLQLPNPTLLMLRNAAKNLCALPYKDIAAGVAPRHLLASSEPTTVASAMEMIEPPSALCFDLCYTVVLLEQIGVQDDEERVYFVDRFEKEPTLLRHGSLATEEHGSPSELIAWLTGAFLYLEVLQRKVAFFMESELLAEQLSAGLPLGWNMSLIVFVAACVFLYFTTGRVTVIGRGGRSSGAYLSVVDGSSAKARYKDTTQSIVFVDDAQD</sequence>
<keyword evidence="2" id="KW-0378">Hydrolase</keyword>
<dbReference type="InterPro" id="IPR000407">
    <property type="entry name" value="GDA1_CD39_NTPase"/>
</dbReference>
<keyword evidence="3" id="KW-0812">Transmembrane</keyword>
<dbReference type="PANTHER" id="PTHR11782">
    <property type="entry name" value="ADENOSINE/GUANOSINE DIPHOSPHATASE"/>
    <property type="match status" value="1"/>
</dbReference>
<keyword evidence="4" id="KW-0732">Signal</keyword>
<comment type="caution">
    <text evidence="5">The sequence shown here is derived from an EMBL/GenBank/DDBJ whole genome shotgun (WGS) entry which is preliminary data.</text>
</comment>
<evidence type="ECO:0000256" key="4">
    <source>
        <dbReference type="SAM" id="SignalP"/>
    </source>
</evidence>
<gene>
    <name evidence="5" type="ORF">PBS003_LOCUS8545</name>
</gene>
<proteinExistence type="inferred from homology"/>
<reference evidence="5" key="1">
    <citation type="submission" date="2021-11" db="EMBL/GenBank/DDBJ databases">
        <authorList>
            <person name="Islam A."/>
            <person name="Islam S."/>
            <person name="Flora M.S."/>
            <person name="Rahman M."/>
            <person name="Ziaur R.M."/>
            <person name="Epstein J.H."/>
            <person name="Hassan M."/>
            <person name="Klassen M."/>
            <person name="Woodard K."/>
            <person name="Webb A."/>
            <person name="Webby R.J."/>
            <person name="El Zowalaty M.E."/>
        </authorList>
    </citation>
    <scope>NUCLEOTIDE SEQUENCE</scope>
    <source>
        <strain evidence="5">Pbs3</strain>
    </source>
</reference>
<keyword evidence="3" id="KW-0472">Membrane</keyword>
<feature type="transmembrane region" description="Helical" evidence="3">
    <location>
        <begin position="553"/>
        <end position="571"/>
    </location>
</feature>
<keyword evidence="3" id="KW-1133">Transmembrane helix</keyword>
<accession>A0AAU9LPT7</accession>
<organism evidence="5 6">
    <name type="scientific">Peronospora belbahrii</name>
    <dbReference type="NCBI Taxonomy" id="622444"/>
    <lineage>
        <taxon>Eukaryota</taxon>
        <taxon>Sar</taxon>
        <taxon>Stramenopiles</taxon>
        <taxon>Oomycota</taxon>
        <taxon>Peronosporomycetes</taxon>
        <taxon>Peronosporales</taxon>
        <taxon>Peronosporaceae</taxon>
        <taxon>Peronospora</taxon>
    </lineage>
</organism>
<feature type="chain" id="PRO_5043717646" evidence="4">
    <location>
        <begin position="25"/>
        <end position="617"/>
    </location>
</feature>
<protein>
    <submittedName>
        <fullName evidence="5">Uncharacterized protein</fullName>
    </submittedName>
</protein>
<dbReference type="Gene3D" id="3.30.420.150">
    <property type="entry name" value="Exopolyphosphatase. Domain 2"/>
    <property type="match status" value="1"/>
</dbReference>
<dbReference type="PANTHER" id="PTHR11782:SF83">
    <property type="entry name" value="GUANOSINE-DIPHOSPHATASE"/>
    <property type="match status" value="1"/>
</dbReference>
<dbReference type="GO" id="GO:0009134">
    <property type="term" value="P:nucleoside diphosphate catabolic process"/>
    <property type="evidence" value="ECO:0007669"/>
    <property type="project" value="TreeGrafter"/>
</dbReference>
<dbReference type="Pfam" id="PF01150">
    <property type="entry name" value="GDA1_CD39"/>
    <property type="match status" value="1"/>
</dbReference>